<evidence type="ECO:0000313" key="4">
    <source>
        <dbReference type="EMBL" id="SMP51833.1"/>
    </source>
</evidence>
<feature type="transmembrane region" description="Helical" evidence="2">
    <location>
        <begin position="213"/>
        <end position="231"/>
    </location>
</feature>
<keyword evidence="2" id="KW-1133">Transmembrane helix</keyword>
<dbReference type="Proteomes" id="UP001158067">
    <property type="component" value="Unassembled WGS sequence"/>
</dbReference>
<feature type="transmembrane region" description="Helical" evidence="2">
    <location>
        <begin position="283"/>
        <end position="306"/>
    </location>
</feature>
<gene>
    <name evidence="4" type="ORF">SAMN06265222_103359</name>
</gene>
<dbReference type="InterPro" id="IPR050879">
    <property type="entry name" value="Acyltransferase_3"/>
</dbReference>
<organism evidence="4 5">
    <name type="scientific">Neorhodopirellula lusitana</name>
    <dbReference type="NCBI Taxonomy" id="445327"/>
    <lineage>
        <taxon>Bacteria</taxon>
        <taxon>Pseudomonadati</taxon>
        <taxon>Planctomycetota</taxon>
        <taxon>Planctomycetia</taxon>
        <taxon>Pirellulales</taxon>
        <taxon>Pirellulaceae</taxon>
        <taxon>Neorhodopirellula</taxon>
    </lineage>
</organism>
<feature type="transmembrane region" description="Helical" evidence="2">
    <location>
        <begin position="93"/>
        <end position="113"/>
    </location>
</feature>
<feature type="transmembrane region" description="Helical" evidence="2">
    <location>
        <begin position="312"/>
        <end position="334"/>
    </location>
</feature>
<feature type="transmembrane region" description="Helical" evidence="2">
    <location>
        <begin position="355"/>
        <end position="373"/>
    </location>
</feature>
<feature type="region of interest" description="Disordered" evidence="1">
    <location>
        <begin position="1"/>
        <end position="37"/>
    </location>
</feature>
<evidence type="ECO:0000256" key="1">
    <source>
        <dbReference type="SAM" id="MobiDB-lite"/>
    </source>
</evidence>
<reference evidence="4 5" key="1">
    <citation type="submission" date="2017-05" db="EMBL/GenBank/DDBJ databases">
        <authorList>
            <person name="Varghese N."/>
            <person name="Submissions S."/>
        </authorList>
    </citation>
    <scope>NUCLEOTIDE SEQUENCE [LARGE SCALE GENOMIC DNA]</scope>
    <source>
        <strain evidence="4 5">DSM 25457</strain>
    </source>
</reference>
<feature type="transmembrane region" description="Helical" evidence="2">
    <location>
        <begin position="385"/>
        <end position="408"/>
    </location>
</feature>
<feature type="compositionally biased region" description="Polar residues" evidence="1">
    <location>
        <begin position="27"/>
        <end position="37"/>
    </location>
</feature>
<accession>A0ABY1PX76</accession>
<name>A0ABY1PX76_9BACT</name>
<keyword evidence="4" id="KW-0012">Acyltransferase</keyword>
<evidence type="ECO:0000313" key="5">
    <source>
        <dbReference type="Proteomes" id="UP001158067"/>
    </source>
</evidence>
<evidence type="ECO:0000256" key="2">
    <source>
        <dbReference type="SAM" id="Phobius"/>
    </source>
</evidence>
<feature type="transmembrane region" description="Helical" evidence="2">
    <location>
        <begin position="251"/>
        <end position="271"/>
    </location>
</feature>
<dbReference type="PANTHER" id="PTHR23028:SF53">
    <property type="entry name" value="ACYL_TRANSF_3 DOMAIN-CONTAINING PROTEIN"/>
    <property type="match status" value="1"/>
</dbReference>
<dbReference type="GO" id="GO:0016746">
    <property type="term" value="F:acyltransferase activity"/>
    <property type="evidence" value="ECO:0007669"/>
    <property type="project" value="UniProtKB-KW"/>
</dbReference>
<keyword evidence="5" id="KW-1185">Reference proteome</keyword>
<dbReference type="Pfam" id="PF01757">
    <property type="entry name" value="Acyl_transf_3"/>
    <property type="match status" value="1"/>
</dbReference>
<keyword evidence="4" id="KW-0808">Transferase</keyword>
<protein>
    <submittedName>
        <fullName evidence="4">Peptidoglycan/LPS O-acetylase OafA/YrhL, contains acyltransferase and SGNH-hydrolase domains</fullName>
    </submittedName>
</protein>
<proteinExistence type="predicted"/>
<dbReference type="EMBL" id="FXUG01000003">
    <property type="protein sequence ID" value="SMP51833.1"/>
    <property type="molecule type" value="Genomic_DNA"/>
</dbReference>
<evidence type="ECO:0000259" key="3">
    <source>
        <dbReference type="Pfam" id="PF01757"/>
    </source>
</evidence>
<feature type="compositionally biased region" description="Polar residues" evidence="1">
    <location>
        <begin position="1"/>
        <end position="13"/>
    </location>
</feature>
<sequence length="449" mass="49767">MSPPNTSTASSLPEKSGHAKTSEHAVASNQNEQSLATKPSWWDRPKNAITALDGLRAIAIMLVIGRHGVRPFWGEQGFLSVAGWDLGTPMHNGWMGVDLFFVLSGFLITIHILRRYGTEFTFGHLADYGRRRAYRIVPAYVAAIVVAISGLVPFFVVADENLAWRVGYHLLFLQDYLPANIVVVFWSLGVEEKFYLITPFALMAILRLRRRQTQYLCLLGILVLPILFRMTKVQLGTVATDYEGFFHEFRSPFHLTFDGLAMGVLTAFIYLDKEKWSWTQNPRVANAICWSGIGIFSALLFCVPLLEEVSLFDITILQSLVAIASAAILLGLVLGGGPVKLLSGKQLFAIGKLSYSWYLVHLMTIPMSIWIAQSVLGSAELNLTVFVVFAGFYVPLSFAFAVGLHTLVERPFLALRDHRANAGVTSRTTNPQSPVVGNQVLQRTSAMRG</sequence>
<keyword evidence="2" id="KW-0812">Transmembrane</keyword>
<feature type="transmembrane region" description="Helical" evidence="2">
    <location>
        <begin position="133"/>
        <end position="156"/>
    </location>
</feature>
<feature type="domain" description="Acyltransferase 3" evidence="3">
    <location>
        <begin position="50"/>
        <end position="401"/>
    </location>
</feature>
<feature type="transmembrane region" description="Helical" evidence="2">
    <location>
        <begin position="176"/>
        <end position="206"/>
    </location>
</feature>
<dbReference type="InterPro" id="IPR002656">
    <property type="entry name" value="Acyl_transf_3_dom"/>
</dbReference>
<dbReference type="RefSeq" id="WP_283432140.1">
    <property type="nucleotide sequence ID" value="NZ_FXUG01000003.1"/>
</dbReference>
<comment type="caution">
    <text evidence="4">The sequence shown here is derived from an EMBL/GenBank/DDBJ whole genome shotgun (WGS) entry which is preliminary data.</text>
</comment>
<keyword evidence="2" id="KW-0472">Membrane</keyword>
<dbReference type="PANTHER" id="PTHR23028">
    <property type="entry name" value="ACETYLTRANSFERASE"/>
    <property type="match status" value="1"/>
</dbReference>